<dbReference type="PANTHER" id="PTHR30469">
    <property type="entry name" value="MULTIDRUG RESISTANCE PROTEIN MDTA"/>
    <property type="match status" value="1"/>
</dbReference>
<dbReference type="EMBL" id="CP002042">
    <property type="protein sequence ID" value="ADH64114.1"/>
    <property type="molecule type" value="Genomic_DNA"/>
</dbReference>
<comment type="similarity">
    <text evidence="1">Belongs to the membrane fusion protein (MFP) (TC 8.A.1) family.</text>
</comment>
<dbReference type="KEGG" id="msv:Mesil_2246"/>
<dbReference type="InterPro" id="IPR058625">
    <property type="entry name" value="MdtA-like_BSH"/>
</dbReference>
<feature type="coiled-coil region" evidence="2">
    <location>
        <begin position="117"/>
        <end position="239"/>
    </location>
</feature>
<dbReference type="NCBIfam" id="TIGR01730">
    <property type="entry name" value="RND_mfp"/>
    <property type="match status" value="1"/>
</dbReference>
<dbReference type="InterPro" id="IPR006143">
    <property type="entry name" value="RND_pump_MFP"/>
</dbReference>
<dbReference type="GO" id="GO:0015562">
    <property type="term" value="F:efflux transmembrane transporter activity"/>
    <property type="evidence" value="ECO:0007669"/>
    <property type="project" value="TreeGrafter"/>
</dbReference>
<dbReference type="Gene3D" id="1.10.287.470">
    <property type="entry name" value="Helix hairpin bin"/>
    <property type="match status" value="2"/>
</dbReference>
<sequence>MQNAKPTTLSARHGLVLLAVAGLLLSGCNNRRGNVEATTATPTQAAPRVTKVRAVTLKEGVLTVSRTAGATLAPLRESNVASSASGKVLAVLVEEGSRVGAGQTVLRLDDATARTAVQNAELALEQARINLERTSRSTEGSLAPLQAALQAAQANLQVAQRRYTEGQQLFRVGAIAQVELTSLEAALGQAKSNAENAREALERAQRANREDLALLRVQVQQAEAQLAQARRALADTEVKAPFAGVVAEVYVNPGEFVAAGSRAFRLADVRRLEAKFRIPPSEAAKLAPGTGLNLDYGGQTYFARLSRTSQIPGTDRLVEAVATLQAPLPPGASASVRYTLEIAKGVIAPSGALLPGEQPRVMLVENGKAKAVKVEILGDNGSQLALRGVSAGSQVVFPVPASLRSGDALEVIR</sequence>
<keyword evidence="2" id="KW-0175">Coiled coil</keyword>
<proteinExistence type="inferred from homology"/>
<dbReference type="RefSeq" id="WP_013158659.1">
    <property type="nucleotide sequence ID" value="NC_014212.1"/>
</dbReference>
<evidence type="ECO:0000259" key="3">
    <source>
        <dbReference type="Pfam" id="PF25917"/>
    </source>
</evidence>
<organism evidence="4 5">
    <name type="scientific">Allomeiothermus silvanus (strain ATCC 700542 / DSM 9946 / NBRC 106475 / NCIMB 13440 / VI-R2)</name>
    <name type="common">Thermus silvanus</name>
    <dbReference type="NCBI Taxonomy" id="526227"/>
    <lineage>
        <taxon>Bacteria</taxon>
        <taxon>Thermotogati</taxon>
        <taxon>Deinococcota</taxon>
        <taxon>Deinococci</taxon>
        <taxon>Thermales</taxon>
        <taxon>Thermaceae</taxon>
        <taxon>Allomeiothermus</taxon>
    </lineage>
</organism>
<evidence type="ECO:0000256" key="1">
    <source>
        <dbReference type="ARBA" id="ARBA00009477"/>
    </source>
</evidence>
<evidence type="ECO:0000313" key="5">
    <source>
        <dbReference type="Proteomes" id="UP000001916"/>
    </source>
</evidence>
<name>D7BID9_ALLS1</name>
<reference evidence="4 5" key="1">
    <citation type="journal article" date="2010" name="Stand. Genomic Sci.">
        <title>Complete genome sequence of Meiothermus silvanus type strain (VI-R2).</title>
        <authorList>
            <person name="Sikorski J."/>
            <person name="Tindall B.J."/>
            <person name="Lowry S."/>
            <person name="Lucas S."/>
            <person name="Nolan M."/>
            <person name="Copeland A."/>
            <person name="Glavina Del Rio T."/>
            <person name="Tice H."/>
            <person name="Cheng J.F."/>
            <person name="Han C."/>
            <person name="Pitluck S."/>
            <person name="Liolios K."/>
            <person name="Ivanova N."/>
            <person name="Mavromatis K."/>
            <person name="Mikhailova N."/>
            <person name="Pati A."/>
            <person name="Goodwin L."/>
            <person name="Chen A."/>
            <person name="Palaniappan K."/>
            <person name="Land M."/>
            <person name="Hauser L."/>
            <person name="Chang Y.J."/>
            <person name="Jeffries C.D."/>
            <person name="Rohde M."/>
            <person name="Goker M."/>
            <person name="Woyke T."/>
            <person name="Bristow J."/>
            <person name="Eisen J.A."/>
            <person name="Markowitz V."/>
            <person name="Hugenholtz P."/>
            <person name="Kyrpides N.C."/>
            <person name="Klenk H.P."/>
            <person name="Lapidus A."/>
        </authorList>
    </citation>
    <scope>NUCLEOTIDE SEQUENCE [LARGE SCALE GENOMIC DNA]</scope>
    <source>
        <strain evidence="5">ATCC 700542 / DSM 9946 / VI-R2</strain>
    </source>
</reference>
<dbReference type="Pfam" id="PF25917">
    <property type="entry name" value="BSH_RND"/>
    <property type="match status" value="1"/>
</dbReference>
<dbReference type="eggNOG" id="COG0845">
    <property type="taxonomic scope" value="Bacteria"/>
</dbReference>
<dbReference type="HOGENOM" id="CLU_018816_17_0_0"/>
<dbReference type="SUPFAM" id="SSF111369">
    <property type="entry name" value="HlyD-like secretion proteins"/>
    <property type="match status" value="2"/>
</dbReference>
<gene>
    <name evidence="4" type="ordered locus">Mesil_2246</name>
</gene>
<dbReference type="AlphaFoldDB" id="D7BID9"/>
<dbReference type="Proteomes" id="UP000001916">
    <property type="component" value="Chromosome"/>
</dbReference>
<dbReference type="GO" id="GO:1990281">
    <property type="term" value="C:efflux pump complex"/>
    <property type="evidence" value="ECO:0007669"/>
    <property type="project" value="TreeGrafter"/>
</dbReference>
<dbReference type="Gene3D" id="2.40.30.170">
    <property type="match status" value="1"/>
</dbReference>
<protein>
    <submittedName>
        <fullName evidence="4">Efflux transporter, RND family, MFP subunit</fullName>
    </submittedName>
</protein>
<keyword evidence="5" id="KW-1185">Reference proteome</keyword>
<evidence type="ECO:0000313" key="4">
    <source>
        <dbReference type="EMBL" id="ADH64114.1"/>
    </source>
</evidence>
<evidence type="ECO:0000256" key="2">
    <source>
        <dbReference type="SAM" id="Coils"/>
    </source>
</evidence>
<dbReference type="Gene3D" id="2.40.420.20">
    <property type="match status" value="1"/>
</dbReference>
<dbReference type="PROSITE" id="PS51257">
    <property type="entry name" value="PROKAR_LIPOPROTEIN"/>
    <property type="match status" value="1"/>
</dbReference>
<dbReference type="OrthoDB" id="31074at2"/>
<dbReference type="Gene3D" id="2.40.50.100">
    <property type="match status" value="2"/>
</dbReference>
<feature type="domain" description="Multidrug resistance protein MdtA-like barrel-sandwich hybrid" evidence="3">
    <location>
        <begin position="78"/>
        <end position="264"/>
    </location>
</feature>
<dbReference type="STRING" id="526227.Mesil_2246"/>
<accession>D7BID9</accession>